<protein>
    <submittedName>
        <fullName evidence="1">Alpha/beta hydrolase family protein</fullName>
    </submittedName>
</protein>
<reference evidence="1 2" key="1">
    <citation type="journal article" date="2019" name="Int. J. Syst. Evol. Microbiol.">
        <title>The Global Catalogue of Microorganisms (GCM) 10K type strain sequencing project: providing services to taxonomists for standard genome sequencing and annotation.</title>
        <authorList>
            <consortium name="The Broad Institute Genomics Platform"/>
            <consortium name="The Broad Institute Genome Sequencing Center for Infectious Disease"/>
            <person name="Wu L."/>
            <person name="Ma J."/>
        </authorList>
    </citation>
    <scope>NUCLEOTIDE SEQUENCE [LARGE SCALE GENOMIC DNA]</scope>
    <source>
        <strain evidence="1 2">JCM 8201</strain>
    </source>
</reference>
<dbReference type="SUPFAM" id="SSF53474">
    <property type="entry name" value="alpha/beta-Hydrolases"/>
    <property type="match status" value="1"/>
</dbReference>
<dbReference type="InterPro" id="IPR000801">
    <property type="entry name" value="Esterase-like"/>
</dbReference>
<name>A0ABN3U342_9ACTN</name>
<dbReference type="InterPro" id="IPR029058">
    <property type="entry name" value="AB_hydrolase_fold"/>
</dbReference>
<dbReference type="PANTHER" id="PTHR48098:SF1">
    <property type="entry name" value="DIACYLGLYCEROL ACYLTRANSFERASE_MYCOLYLTRANSFERASE AG85A"/>
    <property type="match status" value="1"/>
</dbReference>
<keyword evidence="2" id="KW-1185">Reference proteome</keyword>
<evidence type="ECO:0000313" key="2">
    <source>
        <dbReference type="Proteomes" id="UP001501842"/>
    </source>
</evidence>
<comment type="caution">
    <text evidence="1">The sequence shown here is derived from an EMBL/GenBank/DDBJ whole genome shotgun (WGS) entry which is preliminary data.</text>
</comment>
<dbReference type="Pfam" id="PF00756">
    <property type="entry name" value="Esterase"/>
    <property type="match status" value="1"/>
</dbReference>
<dbReference type="Proteomes" id="UP001501842">
    <property type="component" value="Unassembled WGS sequence"/>
</dbReference>
<organism evidence="1 2">
    <name type="scientific">Actinocorallia aurantiaca</name>
    <dbReference type="NCBI Taxonomy" id="46204"/>
    <lineage>
        <taxon>Bacteria</taxon>
        <taxon>Bacillati</taxon>
        <taxon>Actinomycetota</taxon>
        <taxon>Actinomycetes</taxon>
        <taxon>Streptosporangiales</taxon>
        <taxon>Thermomonosporaceae</taxon>
        <taxon>Actinocorallia</taxon>
    </lineage>
</organism>
<dbReference type="GO" id="GO:0016787">
    <property type="term" value="F:hydrolase activity"/>
    <property type="evidence" value="ECO:0007669"/>
    <property type="project" value="UniProtKB-KW"/>
</dbReference>
<gene>
    <name evidence="1" type="ORF">GCM10010439_19960</name>
</gene>
<dbReference type="Gene3D" id="3.40.50.1820">
    <property type="entry name" value="alpha/beta hydrolase"/>
    <property type="match status" value="1"/>
</dbReference>
<proteinExistence type="predicted"/>
<dbReference type="InterPro" id="IPR050583">
    <property type="entry name" value="Mycobacterial_A85_antigen"/>
</dbReference>
<dbReference type="EMBL" id="BAAATZ010000006">
    <property type="protein sequence ID" value="GAA2723801.1"/>
    <property type="molecule type" value="Genomic_DNA"/>
</dbReference>
<sequence>MGGMSRKHNPWATFGLMGVVLALPLLGDVPVRAAAKAPADSGAKVVREQRISRYMRDITVRTPNLNGTVKIRILLPKKWKKNARRTWPVLYAFHGGQDDYTSWTRNTDIEKWSRKYDAIVVMPEGGNGSYTDWYNYGRGGRPRWETFHTSDVVQLVERNYRGGRKRAAIGVSAGGMGSVGYAARHRGLFRHVASLSGILHLTAPGMPALAMVTNAANKQDPTAIYGLPGIDAANWRAHDPYVLAPRLRGTGIFFSAGTTGRPGPGDPDVGPVDVGLFGERTVGQTNREFRGRLDDLGIPYTANLYGDGRHNWPAWRRISKRLWPKLMSRIDARRL</sequence>
<evidence type="ECO:0000313" key="1">
    <source>
        <dbReference type="EMBL" id="GAA2723801.1"/>
    </source>
</evidence>
<keyword evidence="1" id="KW-0378">Hydrolase</keyword>
<accession>A0ABN3U342</accession>
<dbReference type="PANTHER" id="PTHR48098">
    <property type="entry name" value="ENTEROCHELIN ESTERASE-RELATED"/>
    <property type="match status" value="1"/>
</dbReference>